<evidence type="ECO:0000256" key="1">
    <source>
        <dbReference type="ARBA" id="ARBA00004123"/>
    </source>
</evidence>
<evidence type="ECO:0000256" key="6">
    <source>
        <dbReference type="ARBA" id="ARBA00023159"/>
    </source>
</evidence>
<feature type="region of interest" description="Disordered" evidence="10">
    <location>
        <begin position="292"/>
        <end position="314"/>
    </location>
</feature>
<dbReference type="GO" id="GO:0005634">
    <property type="term" value="C:nucleus"/>
    <property type="evidence" value="ECO:0007669"/>
    <property type="project" value="UniProtKB-SubCell"/>
</dbReference>
<dbReference type="PANTHER" id="PTHR31657">
    <property type="entry name" value="ETHYLENE-RESPONSIVE TRANSCRIPTION FACTOR ERF061"/>
    <property type="match status" value="1"/>
</dbReference>
<name>A0ABD2Y6Y6_9GENT</name>
<protein>
    <recommendedName>
        <fullName evidence="11">AP2/ERF domain-containing protein</fullName>
    </recommendedName>
</protein>
<dbReference type="AlphaFoldDB" id="A0ABD2Y6Y6"/>
<evidence type="ECO:0000256" key="3">
    <source>
        <dbReference type="ARBA" id="ARBA00022821"/>
    </source>
</evidence>
<dbReference type="FunFam" id="3.30.730.10:FF:000001">
    <property type="entry name" value="Ethylene-responsive transcription factor 2"/>
    <property type="match status" value="1"/>
</dbReference>
<accession>A0ABD2Y6Y6</accession>
<evidence type="ECO:0000256" key="9">
    <source>
        <dbReference type="ARBA" id="ARBA00024343"/>
    </source>
</evidence>
<keyword evidence="2" id="KW-0936">Ethylene signaling pathway</keyword>
<evidence type="ECO:0000256" key="5">
    <source>
        <dbReference type="ARBA" id="ARBA00023125"/>
    </source>
</evidence>
<keyword evidence="3" id="KW-0611">Plant defense</keyword>
<evidence type="ECO:0000259" key="11">
    <source>
        <dbReference type="PROSITE" id="PS51032"/>
    </source>
</evidence>
<dbReference type="SUPFAM" id="SSF54171">
    <property type="entry name" value="DNA-binding domain"/>
    <property type="match status" value="1"/>
</dbReference>
<feature type="domain" description="AP2/ERF" evidence="11">
    <location>
        <begin position="133"/>
        <end position="190"/>
    </location>
</feature>
<evidence type="ECO:0000256" key="2">
    <source>
        <dbReference type="ARBA" id="ARBA00022745"/>
    </source>
</evidence>
<dbReference type="PANTHER" id="PTHR31657:SF42">
    <property type="entry name" value="ETHYLENE-RESPONSIVE TRANSCRIPTION FACTOR SHINE 3-LIKE"/>
    <property type="match status" value="1"/>
</dbReference>
<comment type="similarity">
    <text evidence="9">Belongs to the AP2/ERF transcription factor family. ERF subfamily.</text>
</comment>
<keyword evidence="8" id="KW-0539">Nucleus</keyword>
<dbReference type="GO" id="GO:0000976">
    <property type="term" value="F:transcription cis-regulatory region binding"/>
    <property type="evidence" value="ECO:0007669"/>
    <property type="project" value="UniProtKB-ARBA"/>
</dbReference>
<dbReference type="PRINTS" id="PR00367">
    <property type="entry name" value="ETHRSPELEMNT"/>
</dbReference>
<keyword evidence="6" id="KW-0010">Activator</keyword>
<dbReference type="CDD" id="cd00018">
    <property type="entry name" value="AP2"/>
    <property type="match status" value="1"/>
</dbReference>
<organism evidence="12 13">
    <name type="scientific">Cinchona calisaya</name>
    <dbReference type="NCBI Taxonomy" id="153742"/>
    <lineage>
        <taxon>Eukaryota</taxon>
        <taxon>Viridiplantae</taxon>
        <taxon>Streptophyta</taxon>
        <taxon>Embryophyta</taxon>
        <taxon>Tracheophyta</taxon>
        <taxon>Spermatophyta</taxon>
        <taxon>Magnoliopsida</taxon>
        <taxon>eudicotyledons</taxon>
        <taxon>Gunneridae</taxon>
        <taxon>Pentapetalae</taxon>
        <taxon>asterids</taxon>
        <taxon>lamiids</taxon>
        <taxon>Gentianales</taxon>
        <taxon>Rubiaceae</taxon>
        <taxon>Cinchonoideae</taxon>
        <taxon>Cinchoneae</taxon>
        <taxon>Cinchona</taxon>
    </lineage>
</organism>
<dbReference type="Gene3D" id="3.30.730.10">
    <property type="entry name" value="AP2/ERF domain"/>
    <property type="match status" value="1"/>
</dbReference>
<evidence type="ECO:0000256" key="4">
    <source>
        <dbReference type="ARBA" id="ARBA00023015"/>
    </source>
</evidence>
<evidence type="ECO:0000313" key="12">
    <source>
        <dbReference type="EMBL" id="KAL3503247.1"/>
    </source>
</evidence>
<dbReference type="GO" id="GO:0009873">
    <property type="term" value="P:ethylene-activated signaling pathway"/>
    <property type="evidence" value="ECO:0007669"/>
    <property type="project" value="UniProtKB-KW"/>
</dbReference>
<keyword evidence="7" id="KW-0804">Transcription</keyword>
<dbReference type="InterPro" id="IPR016177">
    <property type="entry name" value="DNA-bd_dom_sf"/>
</dbReference>
<keyword evidence="5" id="KW-0238">DNA-binding</keyword>
<evidence type="ECO:0000256" key="8">
    <source>
        <dbReference type="ARBA" id="ARBA00023242"/>
    </source>
</evidence>
<comment type="subcellular location">
    <subcellularLocation>
        <location evidence="1">Nucleus</location>
    </subcellularLocation>
</comment>
<dbReference type="EMBL" id="JBJUIK010000015">
    <property type="protein sequence ID" value="KAL3503247.1"/>
    <property type="molecule type" value="Genomic_DNA"/>
</dbReference>
<gene>
    <name evidence="12" type="ORF">ACH5RR_037696</name>
</gene>
<proteinExistence type="inferred from homology"/>
<sequence>MEDARLRKEDIDANNQENLMMNLSKRKGKKPFIMEQVINKSSVSQKTVTMEDDRPLKKVKSPVQVLSHHQTNPRSSRFVFPFALDHHQPQTTHSPISFHPFSTTPSENHRMISFGPHEHDHHDQFPTNLSPKLYRGVRQRHWGKWVAEIRLPKKRTRLWLGTFDTAEEAALAYDREAFRLRGETARLNFPHLFLGCGDQESAAASLQMEAPGQLQKHDQKYSEQFDHDQEKCYSYHNQENVVLSSSSGDKVQGFSDPMWGCLTDVLPLIPSSPVWDDINVADLLQQSDHGYSLSDQDLCSGPDVPMPSKSARKC</sequence>
<evidence type="ECO:0000256" key="10">
    <source>
        <dbReference type="SAM" id="MobiDB-lite"/>
    </source>
</evidence>
<keyword evidence="4" id="KW-0805">Transcription regulation</keyword>
<dbReference type="SMART" id="SM00380">
    <property type="entry name" value="AP2"/>
    <property type="match status" value="1"/>
</dbReference>
<dbReference type="PROSITE" id="PS51032">
    <property type="entry name" value="AP2_ERF"/>
    <property type="match status" value="1"/>
</dbReference>
<evidence type="ECO:0000313" key="13">
    <source>
        <dbReference type="Proteomes" id="UP001630127"/>
    </source>
</evidence>
<reference evidence="12 13" key="1">
    <citation type="submission" date="2024-11" db="EMBL/GenBank/DDBJ databases">
        <title>A near-complete genome assembly of Cinchona calisaya.</title>
        <authorList>
            <person name="Lian D.C."/>
            <person name="Zhao X.W."/>
            <person name="Wei L."/>
        </authorList>
    </citation>
    <scope>NUCLEOTIDE SEQUENCE [LARGE SCALE GENOMIC DNA]</scope>
    <source>
        <tissue evidence="12">Nenye</tissue>
    </source>
</reference>
<dbReference type="InterPro" id="IPR001471">
    <property type="entry name" value="AP2/ERF_dom"/>
</dbReference>
<keyword evidence="13" id="KW-1185">Reference proteome</keyword>
<dbReference type="InterPro" id="IPR051758">
    <property type="entry name" value="ERF/AP2-like"/>
</dbReference>
<dbReference type="Pfam" id="PF00847">
    <property type="entry name" value="AP2"/>
    <property type="match status" value="1"/>
</dbReference>
<comment type="caution">
    <text evidence="12">The sequence shown here is derived from an EMBL/GenBank/DDBJ whole genome shotgun (WGS) entry which is preliminary data.</text>
</comment>
<dbReference type="Proteomes" id="UP001630127">
    <property type="component" value="Unassembled WGS sequence"/>
</dbReference>
<dbReference type="InterPro" id="IPR036955">
    <property type="entry name" value="AP2/ERF_dom_sf"/>
</dbReference>
<evidence type="ECO:0000256" key="7">
    <source>
        <dbReference type="ARBA" id="ARBA00023163"/>
    </source>
</evidence>
<dbReference type="GO" id="GO:0006952">
    <property type="term" value="P:defense response"/>
    <property type="evidence" value="ECO:0007669"/>
    <property type="project" value="UniProtKB-KW"/>
</dbReference>